<feature type="domain" description="Histidine kinase/HSP90-like ATPase" evidence="2">
    <location>
        <begin position="193"/>
        <end position="301"/>
    </location>
</feature>
<dbReference type="SUPFAM" id="SSF55874">
    <property type="entry name" value="ATPase domain of HSP90 chaperone/DNA topoisomerase II/histidine kinase"/>
    <property type="match status" value="1"/>
</dbReference>
<evidence type="ECO:0000259" key="3">
    <source>
        <dbReference type="Pfam" id="PF14417"/>
    </source>
</evidence>
<dbReference type="CDD" id="cd16936">
    <property type="entry name" value="HATPase_RsbW-like"/>
    <property type="match status" value="1"/>
</dbReference>
<dbReference type="Pfam" id="PF13581">
    <property type="entry name" value="HATPase_c_2"/>
    <property type="match status" value="1"/>
</dbReference>
<keyword evidence="1" id="KW-0723">Serine/threonine-protein kinase</keyword>
<dbReference type="Gene3D" id="3.30.565.10">
    <property type="entry name" value="Histidine kinase-like ATPase, C-terminal domain"/>
    <property type="match status" value="1"/>
</dbReference>
<protein>
    <submittedName>
        <fullName evidence="4">Anti-sigma regulatory factor (Ser/Thr protein kinase)</fullName>
    </submittedName>
</protein>
<dbReference type="GO" id="GO:0004674">
    <property type="term" value="F:protein serine/threonine kinase activity"/>
    <property type="evidence" value="ECO:0007669"/>
    <property type="project" value="UniProtKB-KW"/>
</dbReference>
<keyword evidence="4" id="KW-0808">Transferase</keyword>
<accession>A0A1H9VNQ2</accession>
<evidence type="ECO:0000313" key="4">
    <source>
        <dbReference type="EMBL" id="SES23164.1"/>
    </source>
</evidence>
<dbReference type="InterPro" id="IPR036890">
    <property type="entry name" value="HATPase_C_sf"/>
</dbReference>
<sequence>MTGFFHETAFYGSDDDFLALVVPFLEEGLRAGEAALVACTGTNTTLLRGALGRDAAVMYLPAADQYARPSDAIATYRELFHEHTDAGARQMRVVGDVPHPGMGASWNWWARYEVAANRAFADFPVWGLCPYDTRTTPADVLADVVRIHPNIATATGGHEANPGFREGHPCPAQTPDSLERGRPLLELVNPTPAAVREAVGAAITALALTEDNAHDVVYAASEVVTNGLTHGVAPVRVRLWADSSRVVMAVTDQGPGPSDPLAGLLPTTATRSAGLGLWILHRTCDYVSMGRDEDGFTVRVSVGGTA</sequence>
<dbReference type="InterPro" id="IPR025847">
    <property type="entry name" value="MEDS_domain"/>
</dbReference>
<dbReference type="InterPro" id="IPR047718">
    <property type="entry name" value="RsbA-like_anti_sig"/>
</dbReference>
<dbReference type="Pfam" id="PF14417">
    <property type="entry name" value="MEDS"/>
    <property type="match status" value="1"/>
</dbReference>
<evidence type="ECO:0000256" key="1">
    <source>
        <dbReference type="ARBA" id="ARBA00022527"/>
    </source>
</evidence>
<keyword evidence="5" id="KW-1185">Reference proteome</keyword>
<dbReference type="AlphaFoldDB" id="A0A1H9VNQ2"/>
<name>A0A1H9VNQ2_9PSEU</name>
<evidence type="ECO:0000313" key="5">
    <source>
        <dbReference type="Proteomes" id="UP000199352"/>
    </source>
</evidence>
<dbReference type="OrthoDB" id="4088450at2"/>
<dbReference type="PANTHER" id="PTHR35526:SF3">
    <property type="entry name" value="ANTI-SIGMA-F FACTOR RSBW"/>
    <property type="match status" value="1"/>
</dbReference>
<dbReference type="EMBL" id="FOFR01000027">
    <property type="protein sequence ID" value="SES23164.1"/>
    <property type="molecule type" value="Genomic_DNA"/>
</dbReference>
<dbReference type="InterPro" id="IPR003594">
    <property type="entry name" value="HATPase_dom"/>
</dbReference>
<dbReference type="InterPro" id="IPR050267">
    <property type="entry name" value="Anti-sigma-factor_SerPK"/>
</dbReference>
<dbReference type="Proteomes" id="UP000199352">
    <property type="component" value="Unassembled WGS sequence"/>
</dbReference>
<dbReference type="STRING" id="402600.SAMN05216188_12741"/>
<gene>
    <name evidence="4" type="ORF">SAMN05216188_12741</name>
</gene>
<dbReference type="NCBIfam" id="NF041045">
    <property type="entry name" value="RsbA_anti_sig"/>
    <property type="match status" value="1"/>
</dbReference>
<dbReference type="RefSeq" id="WP_089960233.1">
    <property type="nucleotide sequence ID" value="NZ_FOFR01000027.1"/>
</dbReference>
<feature type="domain" description="MEDS" evidence="3">
    <location>
        <begin position="6"/>
        <end position="149"/>
    </location>
</feature>
<dbReference type="PANTHER" id="PTHR35526">
    <property type="entry name" value="ANTI-SIGMA-F FACTOR RSBW-RELATED"/>
    <property type="match status" value="1"/>
</dbReference>
<reference evidence="5" key="1">
    <citation type="submission" date="2016-10" db="EMBL/GenBank/DDBJ databases">
        <authorList>
            <person name="Varghese N."/>
            <person name="Submissions S."/>
        </authorList>
    </citation>
    <scope>NUCLEOTIDE SEQUENCE [LARGE SCALE GENOMIC DNA]</scope>
    <source>
        <strain evidence="5">CGMCC 4.3525</strain>
    </source>
</reference>
<organism evidence="4 5">
    <name type="scientific">Lentzea xinjiangensis</name>
    <dbReference type="NCBI Taxonomy" id="402600"/>
    <lineage>
        <taxon>Bacteria</taxon>
        <taxon>Bacillati</taxon>
        <taxon>Actinomycetota</taxon>
        <taxon>Actinomycetes</taxon>
        <taxon>Pseudonocardiales</taxon>
        <taxon>Pseudonocardiaceae</taxon>
        <taxon>Lentzea</taxon>
    </lineage>
</organism>
<proteinExistence type="predicted"/>
<keyword evidence="4" id="KW-0418">Kinase</keyword>
<evidence type="ECO:0000259" key="2">
    <source>
        <dbReference type="Pfam" id="PF13581"/>
    </source>
</evidence>